<keyword evidence="1" id="KW-1133">Transmembrane helix</keyword>
<proteinExistence type="predicted"/>
<dbReference type="AlphaFoldDB" id="A0A0F9KNP3"/>
<evidence type="ECO:0000313" key="2">
    <source>
        <dbReference type="EMBL" id="KKM76391.1"/>
    </source>
</evidence>
<accession>A0A0F9KNP3</accession>
<comment type="caution">
    <text evidence="2">The sequence shown here is derived from an EMBL/GenBank/DDBJ whole genome shotgun (WGS) entry which is preliminary data.</text>
</comment>
<gene>
    <name evidence="2" type="ORF">LCGC14_1380660</name>
</gene>
<reference evidence="2" key="1">
    <citation type="journal article" date="2015" name="Nature">
        <title>Complex archaea that bridge the gap between prokaryotes and eukaryotes.</title>
        <authorList>
            <person name="Spang A."/>
            <person name="Saw J.H."/>
            <person name="Jorgensen S.L."/>
            <person name="Zaremba-Niedzwiedzka K."/>
            <person name="Martijn J."/>
            <person name="Lind A.E."/>
            <person name="van Eijk R."/>
            <person name="Schleper C."/>
            <person name="Guy L."/>
            <person name="Ettema T.J."/>
        </authorList>
    </citation>
    <scope>NUCLEOTIDE SEQUENCE</scope>
</reference>
<feature type="transmembrane region" description="Helical" evidence="1">
    <location>
        <begin position="12"/>
        <end position="33"/>
    </location>
</feature>
<evidence type="ECO:0000256" key="1">
    <source>
        <dbReference type="SAM" id="Phobius"/>
    </source>
</evidence>
<sequence length="188" mass="20900">MNISNSIRLKSSAPMALMIGALLVTLVMFSLMLKKQSDLINIQADVFVPADSSILNADRDLYQARQAINMIIANRGNTAELEIDREKNTQQVSQGYAKFLGYISDYDDIKSQLPNFDEAFSAWQETSAVLLKTDINDNETNLTRSDYISVNAINNDLPPAFVIKELITNERFGAGITSRNIDSNQANT</sequence>
<keyword evidence="1" id="KW-0812">Transmembrane</keyword>
<dbReference type="EMBL" id="LAZR01008817">
    <property type="protein sequence ID" value="KKM76391.1"/>
    <property type="molecule type" value="Genomic_DNA"/>
</dbReference>
<feature type="non-terminal residue" evidence="2">
    <location>
        <position position="188"/>
    </location>
</feature>
<organism evidence="2">
    <name type="scientific">marine sediment metagenome</name>
    <dbReference type="NCBI Taxonomy" id="412755"/>
    <lineage>
        <taxon>unclassified sequences</taxon>
        <taxon>metagenomes</taxon>
        <taxon>ecological metagenomes</taxon>
    </lineage>
</organism>
<keyword evidence="1" id="KW-0472">Membrane</keyword>
<protein>
    <recommendedName>
        <fullName evidence="3">Chemotaxis methyl-accepting receptor HlyB-like 4HB MCP domain-containing protein</fullName>
    </recommendedName>
</protein>
<name>A0A0F9KNP3_9ZZZZ</name>
<evidence type="ECO:0008006" key="3">
    <source>
        <dbReference type="Google" id="ProtNLM"/>
    </source>
</evidence>